<proteinExistence type="predicted"/>
<organism evidence="2 3">
    <name type="scientific">Strongylocentrotus purpuratus</name>
    <name type="common">Purple sea urchin</name>
    <dbReference type="NCBI Taxonomy" id="7668"/>
    <lineage>
        <taxon>Eukaryota</taxon>
        <taxon>Metazoa</taxon>
        <taxon>Echinodermata</taxon>
        <taxon>Eleutherozoa</taxon>
        <taxon>Echinozoa</taxon>
        <taxon>Echinoidea</taxon>
        <taxon>Euechinoidea</taxon>
        <taxon>Echinacea</taxon>
        <taxon>Camarodonta</taxon>
        <taxon>Echinidea</taxon>
        <taxon>Strongylocentrotidae</taxon>
        <taxon>Strongylocentrotus</taxon>
    </lineage>
</organism>
<feature type="compositionally biased region" description="Low complexity" evidence="1">
    <location>
        <begin position="258"/>
        <end position="273"/>
    </location>
</feature>
<keyword evidence="3" id="KW-1185">Reference proteome</keyword>
<evidence type="ECO:0000256" key="1">
    <source>
        <dbReference type="SAM" id="MobiDB-lite"/>
    </source>
</evidence>
<dbReference type="InParanoid" id="A0A7M7GH42"/>
<reference evidence="2" key="2">
    <citation type="submission" date="2021-01" db="UniProtKB">
        <authorList>
            <consortium name="EnsemblMetazoa"/>
        </authorList>
    </citation>
    <scope>IDENTIFICATION</scope>
</reference>
<dbReference type="KEGG" id="spu:100889052"/>
<feature type="compositionally biased region" description="Polar residues" evidence="1">
    <location>
        <begin position="281"/>
        <end position="292"/>
    </location>
</feature>
<dbReference type="RefSeq" id="XP_003728601.2">
    <property type="nucleotide sequence ID" value="XM_003728553.3"/>
</dbReference>
<feature type="region of interest" description="Disordered" evidence="1">
    <location>
        <begin position="37"/>
        <end position="75"/>
    </location>
</feature>
<dbReference type="OMA" id="GEMPSIM"/>
<reference evidence="3" key="1">
    <citation type="submission" date="2015-02" db="EMBL/GenBank/DDBJ databases">
        <title>Genome sequencing for Strongylocentrotus purpuratus.</title>
        <authorList>
            <person name="Murali S."/>
            <person name="Liu Y."/>
            <person name="Vee V."/>
            <person name="English A."/>
            <person name="Wang M."/>
            <person name="Skinner E."/>
            <person name="Han Y."/>
            <person name="Muzny D.M."/>
            <person name="Worley K.C."/>
            <person name="Gibbs R.A."/>
        </authorList>
    </citation>
    <scope>NUCLEOTIDE SEQUENCE</scope>
</reference>
<dbReference type="GeneID" id="100889052"/>
<accession>A0A7M7GH42</accession>
<sequence length="436" mass="49789">MEHNPDKYFVLQGRKTPVRDKNSGYLTNSQRTLSTKNLSQTSTLHNTRNGAWTGRESFRDTRQSWAEGPSPENPYEEIQDNLRAKSSELSLDLRSLNSSLNKSLNKSVTFSAALDAYKKPRDEDENSLDDTFEEELQRLIANDARENHLQEQSLAGKVKNKATAQWFTDPIHLSQETQYPVFKSLGANEHTVSSVKRTTGMLGTEMAQKKVASSISSDEEVRRYFPVTFNEVPAVMQTLTPPPPMDSTTRSVVDRTTRSIMSDSGPRRTSSSRPPLPNGRPMSSSGRFNSQDNLKAMNRSSSRNGFPTNGMSLRLSQGVATQDPQMKAVKDYNYLKASQEFVDEKVVASPFEYELSKLRMERLRIEEQRILETKRQEELERIRGPVPKWYEMKTPNFTYEHAKNNQLNSSRQNWQSLYNYRNKLLSASQEFAKSTN</sequence>
<name>A0A7M7GH42_STRPU</name>
<feature type="compositionally biased region" description="Polar residues" evidence="1">
    <location>
        <begin position="37"/>
        <end position="50"/>
    </location>
</feature>
<dbReference type="Proteomes" id="UP000007110">
    <property type="component" value="Unassembled WGS sequence"/>
</dbReference>
<protein>
    <submittedName>
        <fullName evidence="2">Uncharacterized protein</fullName>
    </submittedName>
</protein>
<evidence type="ECO:0000313" key="3">
    <source>
        <dbReference type="Proteomes" id="UP000007110"/>
    </source>
</evidence>
<dbReference type="OrthoDB" id="2101380at2759"/>
<dbReference type="AlphaFoldDB" id="A0A7M7GH42"/>
<feature type="region of interest" description="Disordered" evidence="1">
    <location>
        <begin position="236"/>
        <end position="292"/>
    </location>
</feature>
<dbReference type="EnsemblMetazoa" id="XM_003728553">
    <property type="protein sequence ID" value="XP_003728601"/>
    <property type="gene ID" value="LOC100889052"/>
</dbReference>
<evidence type="ECO:0000313" key="2">
    <source>
        <dbReference type="EnsemblMetazoa" id="XP_003728601"/>
    </source>
</evidence>